<sequence length="410" mass="45251">MVRNLSTLFLPVTVLLFSCWSLSRVPTLSTTHQELLAIAPYLLAIVAVASAYHFKRGRTCLVLLLSTSFYYYASHYGAQGLETPESFLVYHGFAVLLPFNLLIISLMSEKGIIGSAGRMRMAFVLFQLLIFWITFHQRSQTMWAALTRPIIQSRLFEVYQLPQISLLLLLLAVGVIVARAWQRQSPLDGAFFGAALAFGLLLAQPDTPYIAPVFNSAIGLIFILAIIQDSHNMAFRDDMTGLPSRRALNELLRGLGSSYAIAMVDVDHFKRFNDTYGHDVGDQVLKVVASRLMAVTGGGRPFRYGGEEFTVIFPGKTAKDAAPHLEKLRKAIEEYKMALRSDERPKDDSKGQVARAKPYGSRDVSVTVSIGVAESGGRYASAEEVIKASDTALYRAKNGGRNQVCVAGQR</sequence>
<feature type="transmembrane region" description="Helical" evidence="4">
    <location>
        <begin position="37"/>
        <end position="54"/>
    </location>
</feature>
<dbReference type="GO" id="GO:0005886">
    <property type="term" value="C:plasma membrane"/>
    <property type="evidence" value="ECO:0007669"/>
    <property type="project" value="TreeGrafter"/>
</dbReference>
<dbReference type="EC" id="2.7.7.65" evidence="1"/>
<feature type="compositionally biased region" description="Basic and acidic residues" evidence="3">
    <location>
        <begin position="339"/>
        <end position="350"/>
    </location>
</feature>
<dbReference type="GO" id="GO:0043709">
    <property type="term" value="P:cell adhesion involved in single-species biofilm formation"/>
    <property type="evidence" value="ECO:0007669"/>
    <property type="project" value="TreeGrafter"/>
</dbReference>
<dbReference type="GO" id="GO:1902201">
    <property type="term" value="P:negative regulation of bacterial-type flagellum-dependent cell motility"/>
    <property type="evidence" value="ECO:0007669"/>
    <property type="project" value="TreeGrafter"/>
</dbReference>
<dbReference type="EMBL" id="FUWR01000026">
    <property type="protein sequence ID" value="SKA20132.1"/>
    <property type="molecule type" value="Genomic_DNA"/>
</dbReference>
<accession>A0A1T4RVZ1</accession>
<evidence type="ECO:0000256" key="2">
    <source>
        <dbReference type="ARBA" id="ARBA00034247"/>
    </source>
</evidence>
<dbReference type="GO" id="GO:0052621">
    <property type="term" value="F:diguanylate cyclase activity"/>
    <property type="evidence" value="ECO:0007669"/>
    <property type="project" value="UniProtKB-EC"/>
</dbReference>
<organism evidence="6 7">
    <name type="scientific">Trichlorobacter thiogenes</name>
    <dbReference type="NCBI Taxonomy" id="115783"/>
    <lineage>
        <taxon>Bacteria</taxon>
        <taxon>Pseudomonadati</taxon>
        <taxon>Thermodesulfobacteriota</taxon>
        <taxon>Desulfuromonadia</taxon>
        <taxon>Geobacterales</taxon>
        <taxon>Geobacteraceae</taxon>
        <taxon>Trichlorobacter</taxon>
    </lineage>
</organism>
<dbReference type="OrthoDB" id="7323245at2"/>
<feature type="transmembrane region" description="Helical" evidence="4">
    <location>
        <begin position="61"/>
        <end position="81"/>
    </location>
</feature>
<feature type="transmembrane region" description="Helical" evidence="4">
    <location>
        <begin position="87"/>
        <end position="107"/>
    </location>
</feature>
<evidence type="ECO:0000313" key="6">
    <source>
        <dbReference type="EMBL" id="SKA20132.1"/>
    </source>
</evidence>
<dbReference type="InterPro" id="IPR050469">
    <property type="entry name" value="Diguanylate_Cyclase"/>
</dbReference>
<evidence type="ECO:0000313" key="7">
    <source>
        <dbReference type="Proteomes" id="UP000190102"/>
    </source>
</evidence>
<protein>
    <recommendedName>
        <fullName evidence="1">diguanylate cyclase</fullName>
        <ecNumber evidence="1">2.7.7.65</ecNumber>
    </recommendedName>
</protein>
<evidence type="ECO:0000256" key="1">
    <source>
        <dbReference type="ARBA" id="ARBA00012528"/>
    </source>
</evidence>
<dbReference type="AlphaFoldDB" id="A0A1T4RVZ1"/>
<dbReference type="PANTHER" id="PTHR45138">
    <property type="entry name" value="REGULATORY COMPONENTS OF SENSORY TRANSDUCTION SYSTEM"/>
    <property type="match status" value="1"/>
</dbReference>
<keyword evidence="7" id="KW-1185">Reference proteome</keyword>
<keyword evidence="4" id="KW-1133">Transmembrane helix</keyword>
<dbReference type="CDD" id="cd01949">
    <property type="entry name" value="GGDEF"/>
    <property type="match status" value="1"/>
</dbReference>
<dbReference type="PROSITE" id="PS51257">
    <property type="entry name" value="PROKAR_LIPOPROTEIN"/>
    <property type="match status" value="1"/>
</dbReference>
<gene>
    <name evidence="6" type="ORF">SAMN02745119_03107</name>
</gene>
<dbReference type="NCBIfam" id="TIGR00254">
    <property type="entry name" value="GGDEF"/>
    <property type="match status" value="1"/>
</dbReference>
<dbReference type="InterPro" id="IPR000160">
    <property type="entry name" value="GGDEF_dom"/>
</dbReference>
<feature type="region of interest" description="Disordered" evidence="3">
    <location>
        <begin position="339"/>
        <end position="358"/>
    </location>
</feature>
<dbReference type="PANTHER" id="PTHR45138:SF9">
    <property type="entry name" value="DIGUANYLATE CYCLASE DGCM-RELATED"/>
    <property type="match status" value="1"/>
</dbReference>
<dbReference type="Pfam" id="PF00990">
    <property type="entry name" value="GGDEF"/>
    <property type="match status" value="2"/>
</dbReference>
<dbReference type="Gene3D" id="3.30.70.270">
    <property type="match status" value="1"/>
</dbReference>
<proteinExistence type="predicted"/>
<dbReference type="SMART" id="SM00267">
    <property type="entry name" value="GGDEF"/>
    <property type="match status" value="1"/>
</dbReference>
<dbReference type="Proteomes" id="UP000190102">
    <property type="component" value="Unassembled WGS sequence"/>
</dbReference>
<evidence type="ECO:0000256" key="3">
    <source>
        <dbReference type="SAM" id="MobiDB-lite"/>
    </source>
</evidence>
<dbReference type="SUPFAM" id="SSF55073">
    <property type="entry name" value="Nucleotide cyclase"/>
    <property type="match status" value="1"/>
</dbReference>
<feature type="transmembrane region" description="Helical" evidence="4">
    <location>
        <begin position="185"/>
        <end position="203"/>
    </location>
</feature>
<keyword evidence="4" id="KW-0812">Transmembrane</keyword>
<dbReference type="InterPro" id="IPR043128">
    <property type="entry name" value="Rev_trsase/Diguanyl_cyclase"/>
</dbReference>
<dbReference type="InterPro" id="IPR029787">
    <property type="entry name" value="Nucleotide_cyclase"/>
</dbReference>
<dbReference type="STRING" id="115783.SAMN02745119_03107"/>
<name>A0A1T4RVZ1_9BACT</name>
<reference evidence="7" key="1">
    <citation type="submission" date="2017-02" db="EMBL/GenBank/DDBJ databases">
        <authorList>
            <person name="Varghese N."/>
            <person name="Submissions S."/>
        </authorList>
    </citation>
    <scope>NUCLEOTIDE SEQUENCE [LARGE SCALE GENOMIC DNA]</scope>
    <source>
        <strain evidence="7">ATCC BAA-34</strain>
    </source>
</reference>
<evidence type="ECO:0000256" key="4">
    <source>
        <dbReference type="SAM" id="Phobius"/>
    </source>
</evidence>
<comment type="catalytic activity">
    <reaction evidence="2">
        <text>2 GTP = 3',3'-c-di-GMP + 2 diphosphate</text>
        <dbReference type="Rhea" id="RHEA:24898"/>
        <dbReference type="ChEBI" id="CHEBI:33019"/>
        <dbReference type="ChEBI" id="CHEBI:37565"/>
        <dbReference type="ChEBI" id="CHEBI:58805"/>
        <dbReference type="EC" id="2.7.7.65"/>
    </reaction>
</comment>
<feature type="transmembrane region" description="Helical" evidence="4">
    <location>
        <begin position="158"/>
        <end position="178"/>
    </location>
</feature>
<feature type="domain" description="GGDEF" evidence="5">
    <location>
        <begin position="257"/>
        <end position="409"/>
    </location>
</feature>
<keyword evidence="4" id="KW-0472">Membrane</keyword>
<dbReference type="PROSITE" id="PS50887">
    <property type="entry name" value="GGDEF"/>
    <property type="match status" value="1"/>
</dbReference>
<evidence type="ECO:0000259" key="5">
    <source>
        <dbReference type="PROSITE" id="PS50887"/>
    </source>
</evidence>
<feature type="transmembrane region" description="Helical" evidence="4">
    <location>
        <begin position="209"/>
        <end position="227"/>
    </location>
</feature>
<dbReference type="RefSeq" id="WP_078791327.1">
    <property type="nucleotide sequence ID" value="NZ_FUWR01000026.1"/>
</dbReference>
<feature type="transmembrane region" description="Helical" evidence="4">
    <location>
        <begin position="119"/>
        <end position="138"/>
    </location>
</feature>